<dbReference type="GO" id="GO:0004826">
    <property type="term" value="F:phenylalanine-tRNA ligase activity"/>
    <property type="evidence" value="ECO:0007669"/>
    <property type="project" value="UniProtKB-EC"/>
</dbReference>
<dbReference type="SMART" id="SM00873">
    <property type="entry name" value="B3_4"/>
    <property type="match status" value="1"/>
</dbReference>
<dbReference type="EC" id="6.1.1.20" evidence="5"/>
<dbReference type="InterPro" id="IPR045864">
    <property type="entry name" value="aa-tRNA-synth_II/BPL/LPL"/>
</dbReference>
<evidence type="ECO:0000256" key="12">
    <source>
        <dbReference type="ARBA" id="ARBA00022842"/>
    </source>
</evidence>
<comment type="catalytic activity">
    <reaction evidence="16">
        <text>tRNA(Phe) + L-phenylalanine + ATP = L-phenylalanyl-tRNA(Phe) + AMP + diphosphate + H(+)</text>
        <dbReference type="Rhea" id="RHEA:19413"/>
        <dbReference type="Rhea" id="RHEA-COMP:9668"/>
        <dbReference type="Rhea" id="RHEA-COMP:9699"/>
        <dbReference type="ChEBI" id="CHEBI:15378"/>
        <dbReference type="ChEBI" id="CHEBI:30616"/>
        <dbReference type="ChEBI" id="CHEBI:33019"/>
        <dbReference type="ChEBI" id="CHEBI:58095"/>
        <dbReference type="ChEBI" id="CHEBI:78442"/>
        <dbReference type="ChEBI" id="CHEBI:78531"/>
        <dbReference type="ChEBI" id="CHEBI:456215"/>
        <dbReference type="EC" id="6.1.1.20"/>
    </reaction>
</comment>
<dbReference type="Gene3D" id="3.50.40.10">
    <property type="entry name" value="Phenylalanyl-trna Synthetase, Chain B, domain 3"/>
    <property type="match status" value="1"/>
</dbReference>
<evidence type="ECO:0000256" key="7">
    <source>
        <dbReference type="ARBA" id="ARBA00022490"/>
    </source>
</evidence>
<comment type="caution">
    <text evidence="18">The sequence shown here is derived from an EMBL/GenBank/DDBJ whole genome shotgun (WGS) entry which is preliminary data.</text>
</comment>
<evidence type="ECO:0000259" key="17">
    <source>
        <dbReference type="PROSITE" id="PS51483"/>
    </source>
</evidence>
<dbReference type="SUPFAM" id="SSF56037">
    <property type="entry name" value="PheT/TilS domain"/>
    <property type="match status" value="1"/>
</dbReference>
<dbReference type="Pfam" id="PF03483">
    <property type="entry name" value="B3_4"/>
    <property type="match status" value="1"/>
</dbReference>
<evidence type="ECO:0000256" key="6">
    <source>
        <dbReference type="ARBA" id="ARBA00017032"/>
    </source>
</evidence>
<dbReference type="PANTHER" id="PTHR10947:SF0">
    <property type="entry name" value="PHENYLALANINE--TRNA LIGASE BETA SUBUNIT"/>
    <property type="match status" value="1"/>
</dbReference>
<keyword evidence="8 18" id="KW-0436">Ligase</keyword>
<dbReference type="EMBL" id="JAYKXP010000003">
    <property type="protein sequence ID" value="KAK7060525.1"/>
    <property type="molecule type" value="Genomic_DNA"/>
</dbReference>
<comment type="cofactor">
    <cofactor evidence="1">
        <name>Mg(2+)</name>
        <dbReference type="ChEBI" id="CHEBI:18420"/>
    </cofactor>
</comment>
<keyword evidence="14" id="KW-0030">Aminoacyl-tRNA synthetase</keyword>
<evidence type="ECO:0000256" key="2">
    <source>
        <dbReference type="ARBA" id="ARBA00004496"/>
    </source>
</evidence>
<evidence type="ECO:0000313" key="19">
    <source>
        <dbReference type="Proteomes" id="UP001383192"/>
    </source>
</evidence>
<keyword evidence="19" id="KW-1185">Reference proteome</keyword>
<evidence type="ECO:0000256" key="11">
    <source>
        <dbReference type="ARBA" id="ARBA00022840"/>
    </source>
</evidence>
<dbReference type="InterPro" id="IPR005146">
    <property type="entry name" value="B3/B4_tRNA-bd"/>
</dbReference>
<keyword evidence="9" id="KW-0479">Metal-binding</keyword>
<dbReference type="InterPro" id="IPR041616">
    <property type="entry name" value="PheRS_beta_core"/>
</dbReference>
<keyword evidence="12" id="KW-0460">Magnesium</keyword>
<dbReference type="FunFam" id="3.30.56.10:FF:000004">
    <property type="entry name" value="Phenylalanyl-tRNA synthetase, beta subunit"/>
    <property type="match status" value="1"/>
</dbReference>
<organism evidence="18 19">
    <name type="scientific">Paramarasmius palmivorus</name>
    <dbReference type="NCBI Taxonomy" id="297713"/>
    <lineage>
        <taxon>Eukaryota</taxon>
        <taxon>Fungi</taxon>
        <taxon>Dikarya</taxon>
        <taxon>Basidiomycota</taxon>
        <taxon>Agaricomycotina</taxon>
        <taxon>Agaricomycetes</taxon>
        <taxon>Agaricomycetidae</taxon>
        <taxon>Agaricales</taxon>
        <taxon>Marasmiineae</taxon>
        <taxon>Marasmiaceae</taxon>
        <taxon>Paramarasmius</taxon>
    </lineage>
</organism>
<comment type="subcellular location">
    <subcellularLocation>
        <location evidence="2">Cytoplasm</location>
    </subcellularLocation>
</comment>
<dbReference type="PROSITE" id="PS51483">
    <property type="entry name" value="B5"/>
    <property type="match status" value="1"/>
</dbReference>
<dbReference type="CDD" id="cd00769">
    <property type="entry name" value="PheRS_beta_core"/>
    <property type="match status" value="1"/>
</dbReference>
<evidence type="ECO:0000256" key="8">
    <source>
        <dbReference type="ARBA" id="ARBA00022598"/>
    </source>
</evidence>
<dbReference type="Pfam" id="PF17759">
    <property type="entry name" value="tRNA_synthFbeta"/>
    <property type="match status" value="1"/>
</dbReference>
<dbReference type="SUPFAM" id="SSF55681">
    <property type="entry name" value="Class II aaRS and biotin synthetases"/>
    <property type="match status" value="1"/>
</dbReference>
<proteinExistence type="inferred from homology"/>
<dbReference type="Pfam" id="PF18262">
    <property type="entry name" value="PhetRS_B1"/>
    <property type="match status" value="1"/>
</dbReference>
<dbReference type="NCBIfam" id="TIGR00471">
    <property type="entry name" value="pheT_arch"/>
    <property type="match status" value="1"/>
</dbReference>
<protein>
    <recommendedName>
        <fullName evidence="6">Phenylalanine--tRNA ligase beta subunit</fullName>
        <ecNumber evidence="5">6.1.1.20</ecNumber>
    </recommendedName>
    <alternativeName>
        <fullName evidence="15">Phenylalanyl-tRNA synthetase beta subunit</fullName>
    </alternativeName>
</protein>
<comment type="similarity">
    <text evidence="3">Belongs to the phenylalanyl-tRNA synthetase beta subunit family. Type 2 subfamily.</text>
</comment>
<gene>
    <name evidence="18" type="primary">FRS1</name>
    <name evidence="18" type="ORF">VNI00_001291</name>
</gene>
<dbReference type="GO" id="GO:0009328">
    <property type="term" value="C:phenylalanine-tRNA ligase complex"/>
    <property type="evidence" value="ECO:0007669"/>
    <property type="project" value="TreeGrafter"/>
</dbReference>
<dbReference type="GO" id="GO:0006432">
    <property type="term" value="P:phenylalanyl-tRNA aminoacylation"/>
    <property type="evidence" value="ECO:0007669"/>
    <property type="project" value="InterPro"/>
</dbReference>
<keyword evidence="10" id="KW-0547">Nucleotide-binding</keyword>
<sequence>MPTVAVDKAELWERLGQEFSTEDFDALCFEYGLELDEDTTEEVNEAIKKGLPAERPQLKIEVPANRYDLLCIEGIARALKIFLSKGDAPRYKLAHPPGGESSLLQMNVDPETKKIRPFIACAVLRNIKFTPRSYASFIELQDKLHQNICRRRQLVAIGTHDLDTIKGPFRYEARPPRDIKFKPLNKDKEYTAEELMTVYELKISQSDKQLSRYLHIIRDSPVYPIIYDSEDHVLSMPPIINSEHSKITLDTRNVFIECTATDQVKLDIVVNMVATMFSEYCEEPFMYVCFRAILCDRTKRDASIEPVKVTMPDGQSRITPDISERSMLAHTSYVNACTGLSLKTDEVSKLLSKMCLFPTPSSTNADEIQVNIPATRPDIFHECDIMEDAAIAYGFNNLPHTFPATTTVGQPSAIMKLSDIIRLEWALAGWVEVLPLTLCSHEENFAWLNHEDDGKSAVKIANPKTLEFQVVRTTLIPGLLKTIRENRSHALPIKIFETGDVVFKDLKRERQSRNERHAGAVWCNKTAGFEIVHGVLDRAMKMLEIPRISSTDFKADTGYYLKETSDPMYFPGRAAAIYYRAPAQKRSKLHKLKHSVEAALHTSDHDDIVLGTLGILHPSVLEKFEIQYPCSAVEFNIEPFKKEMQKIWTNDE</sequence>
<evidence type="ECO:0000256" key="5">
    <source>
        <dbReference type="ARBA" id="ARBA00012814"/>
    </source>
</evidence>
<reference evidence="18 19" key="1">
    <citation type="submission" date="2024-01" db="EMBL/GenBank/DDBJ databases">
        <title>A draft genome for a cacao thread blight-causing isolate of Paramarasmius palmivorus.</title>
        <authorList>
            <person name="Baruah I.K."/>
            <person name="Bukari Y."/>
            <person name="Amoako-Attah I."/>
            <person name="Meinhardt L.W."/>
            <person name="Bailey B.A."/>
            <person name="Cohen S.P."/>
        </authorList>
    </citation>
    <scope>NUCLEOTIDE SEQUENCE [LARGE SCALE GENOMIC DNA]</scope>
    <source>
        <strain evidence="18 19">GH-12</strain>
    </source>
</reference>
<dbReference type="SUPFAM" id="SSF46955">
    <property type="entry name" value="Putative DNA-binding domain"/>
    <property type="match status" value="2"/>
</dbReference>
<dbReference type="Gene3D" id="3.30.56.10">
    <property type="match status" value="2"/>
</dbReference>
<dbReference type="Proteomes" id="UP001383192">
    <property type="component" value="Unassembled WGS sequence"/>
</dbReference>
<evidence type="ECO:0000256" key="3">
    <source>
        <dbReference type="ARBA" id="ARBA00007438"/>
    </source>
</evidence>
<evidence type="ECO:0000256" key="9">
    <source>
        <dbReference type="ARBA" id="ARBA00022723"/>
    </source>
</evidence>
<dbReference type="InterPro" id="IPR040659">
    <property type="entry name" value="PhetRS_B1"/>
</dbReference>
<dbReference type="FunFam" id="3.30.56.10:FF:000006">
    <property type="entry name" value="Phenylalanyl-tRNA synthetase subunit beta"/>
    <property type="match status" value="1"/>
</dbReference>
<dbReference type="InterPro" id="IPR020825">
    <property type="entry name" value="Phe-tRNA_synthase-like_B3/B4"/>
</dbReference>
<dbReference type="InterPro" id="IPR045060">
    <property type="entry name" value="Phe-tRNA-ligase_IIc_bsu"/>
</dbReference>
<evidence type="ECO:0000256" key="13">
    <source>
        <dbReference type="ARBA" id="ARBA00022917"/>
    </source>
</evidence>
<feature type="domain" description="B5" evidence="17">
    <location>
        <begin position="322"/>
        <end position="400"/>
    </location>
</feature>
<dbReference type="SMART" id="SM00874">
    <property type="entry name" value="B5"/>
    <property type="match status" value="1"/>
</dbReference>
<dbReference type="InterPro" id="IPR009061">
    <property type="entry name" value="DNA-bd_dom_put_sf"/>
</dbReference>
<dbReference type="PANTHER" id="PTHR10947">
    <property type="entry name" value="PHENYLALANYL-TRNA SYNTHETASE BETA CHAIN AND LEUCINE-RICH REPEAT-CONTAINING PROTEIN 47"/>
    <property type="match status" value="1"/>
</dbReference>
<evidence type="ECO:0000256" key="16">
    <source>
        <dbReference type="ARBA" id="ARBA00049255"/>
    </source>
</evidence>
<keyword evidence="11" id="KW-0067">ATP-binding</keyword>
<dbReference type="Gene3D" id="3.30.930.10">
    <property type="entry name" value="Bira Bifunctional Protein, Domain 2"/>
    <property type="match status" value="1"/>
</dbReference>
<evidence type="ECO:0000256" key="4">
    <source>
        <dbReference type="ARBA" id="ARBA00011209"/>
    </source>
</evidence>
<evidence type="ECO:0000313" key="18">
    <source>
        <dbReference type="EMBL" id="KAK7060525.1"/>
    </source>
</evidence>
<dbReference type="FunFam" id="3.50.40.10:FF:000002">
    <property type="entry name" value="phenylalanine--tRNA ligase beta subunit"/>
    <property type="match status" value="1"/>
</dbReference>
<evidence type="ECO:0000256" key="15">
    <source>
        <dbReference type="ARBA" id="ARBA00033189"/>
    </source>
</evidence>
<evidence type="ECO:0000256" key="14">
    <source>
        <dbReference type="ARBA" id="ARBA00023146"/>
    </source>
</evidence>
<dbReference type="GO" id="GO:0000287">
    <property type="term" value="F:magnesium ion binding"/>
    <property type="evidence" value="ECO:0007669"/>
    <property type="project" value="InterPro"/>
</dbReference>
<keyword evidence="7" id="KW-0963">Cytoplasm</keyword>
<comment type="subunit">
    <text evidence="4">Tetramer of two alpha and two beta subunits.</text>
</comment>
<evidence type="ECO:0000256" key="10">
    <source>
        <dbReference type="ARBA" id="ARBA00022741"/>
    </source>
</evidence>
<name>A0AAW0EB74_9AGAR</name>
<dbReference type="Pfam" id="PF03484">
    <property type="entry name" value="B5"/>
    <property type="match status" value="1"/>
</dbReference>
<dbReference type="AlphaFoldDB" id="A0AAW0EB74"/>
<keyword evidence="13" id="KW-0648">Protein biosynthesis</keyword>
<dbReference type="GO" id="GO:0005524">
    <property type="term" value="F:ATP binding"/>
    <property type="evidence" value="ECO:0007669"/>
    <property type="project" value="UniProtKB-KW"/>
</dbReference>
<accession>A0AAW0EB74</accession>
<evidence type="ECO:0000256" key="1">
    <source>
        <dbReference type="ARBA" id="ARBA00001946"/>
    </source>
</evidence>
<dbReference type="InterPro" id="IPR005147">
    <property type="entry name" value="tRNA_synthase_B5-dom"/>
</dbReference>
<dbReference type="GO" id="GO:0003723">
    <property type="term" value="F:RNA binding"/>
    <property type="evidence" value="ECO:0007669"/>
    <property type="project" value="InterPro"/>
</dbReference>
<dbReference type="InterPro" id="IPR004531">
    <property type="entry name" value="Phe-tRNA-synth_IIc_bsu_arc_euk"/>
</dbReference>